<evidence type="ECO:0000313" key="3">
    <source>
        <dbReference type="Proteomes" id="UP001549047"/>
    </source>
</evidence>
<dbReference type="Proteomes" id="UP001549047">
    <property type="component" value="Unassembled WGS sequence"/>
</dbReference>
<gene>
    <name evidence="2" type="ORF">ABID16_000690</name>
</gene>
<comment type="caution">
    <text evidence="2">The sequence shown here is derived from an EMBL/GenBank/DDBJ whole genome shotgun (WGS) entry which is preliminary data.</text>
</comment>
<keyword evidence="1" id="KW-0732">Signal</keyword>
<accession>A0ABV2IV62</accession>
<feature type="signal peptide" evidence="1">
    <location>
        <begin position="1"/>
        <end position="20"/>
    </location>
</feature>
<dbReference type="RefSeq" id="WP_354554951.1">
    <property type="nucleotide sequence ID" value="NZ_JBEPMB010000001.1"/>
</dbReference>
<feature type="chain" id="PRO_5046514404" description="Histidine kinase" evidence="1">
    <location>
        <begin position="21"/>
        <end position="163"/>
    </location>
</feature>
<name>A0ABV2IV62_9HYPH</name>
<evidence type="ECO:0000256" key="1">
    <source>
        <dbReference type="SAM" id="SignalP"/>
    </source>
</evidence>
<organism evidence="2 3">
    <name type="scientific">Rhizobium aquaticum</name>
    <dbReference type="NCBI Taxonomy" id="1549636"/>
    <lineage>
        <taxon>Bacteria</taxon>
        <taxon>Pseudomonadati</taxon>
        <taxon>Pseudomonadota</taxon>
        <taxon>Alphaproteobacteria</taxon>
        <taxon>Hyphomicrobiales</taxon>
        <taxon>Rhizobiaceae</taxon>
        <taxon>Rhizobium/Agrobacterium group</taxon>
        <taxon>Rhizobium</taxon>
    </lineage>
</organism>
<proteinExistence type="predicted"/>
<sequence>MKMLIIAASAALLFASTAYAKQWDIPSNRPVASIEMPGSWKTNETATGLEGTSDDGAVYFSVDLASPKKMDGIIDDAAKFLDDQGIKIDTNTQKYSEDKLNGKDIIYISWSGTDKDGPASVGLAVLILDEKTVLVLTYWGTQGDEDKHTSEIGKILNSIKLAQ</sequence>
<evidence type="ECO:0008006" key="4">
    <source>
        <dbReference type="Google" id="ProtNLM"/>
    </source>
</evidence>
<evidence type="ECO:0000313" key="2">
    <source>
        <dbReference type="EMBL" id="MET3612385.1"/>
    </source>
</evidence>
<protein>
    <recommendedName>
        <fullName evidence="4">Histidine kinase</fullName>
    </recommendedName>
</protein>
<keyword evidence="3" id="KW-1185">Reference proteome</keyword>
<reference evidence="2 3" key="1">
    <citation type="submission" date="2024-06" db="EMBL/GenBank/DDBJ databases">
        <title>Genomic Encyclopedia of Type Strains, Phase IV (KMG-IV): sequencing the most valuable type-strain genomes for metagenomic binning, comparative biology and taxonomic classification.</title>
        <authorList>
            <person name="Goeker M."/>
        </authorList>
    </citation>
    <scope>NUCLEOTIDE SEQUENCE [LARGE SCALE GENOMIC DNA]</scope>
    <source>
        <strain evidence="2 3">DSM 29780</strain>
    </source>
</reference>
<dbReference type="EMBL" id="JBEPMB010000001">
    <property type="protein sequence ID" value="MET3612385.1"/>
    <property type="molecule type" value="Genomic_DNA"/>
</dbReference>